<proteinExistence type="predicted"/>
<organism evidence="2">
    <name type="scientific">mine drainage metagenome</name>
    <dbReference type="NCBI Taxonomy" id="410659"/>
    <lineage>
        <taxon>unclassified sequences</taxon>
        <taxon>metagenomes</taxon>
        <taxon>ecological metagenomes</taxon>
    </lineage>
</organism>
<accession>A0A1J5RI71</accession>
<gene>
    <name evidence="2" type="ORF">GALL_222490</name>
</gene>
<evidence type="ECO:0000313" key="2">
    <source>
        <dbReference type="EMBL" id="OIQ95790.1"/>
    </source>
</evidence>
<evidence type="ECO:0000259" key="1">
    <source>
        <dbReference type="Pfam" id="PF09347"/>
    </source>
</evidence>
<protein>
    <recommendedName>
        <fullName evidence="1">DUF1989 domain-containing protein</fullName>
    </recommendedName>
</protein>
<dbReference type="AlphaFoldDB" id="A0A1J5RI71"/>
<feature type="domain" description="DUF1989" evidence="1">
    <location>
        <begin position="45"/>
        <end position="209"/>
    </location>
</feature>
<dbReference type="PANTHER" id="PTHR31527">
    <property type="entry name" value="RE64534P"/>
    <property type="match status" value="1"/>
</dbReference>
<name>A0A1J5RI71_9ZZZZ</name>
<dbReference type="Pfam" id="PF09347">
    <property type="entry name" value="DUF1989"/>
    <property type="match status" value="1"/>
</dbReference>
<reference evidence="2" key="1">
    <citation type="submission" date="2016-10" db="EMBL/GenBank/DDBJ databases">
        <title>Sequence of Gallionella enrichment culture.</title>
        <authorList>
            <person name="Poehlein A."/>
            <person name="Muehling M."/>
            <person name="Daniel R."/>
        </authorList>
    </citation>
    <scope>NUCLEOTIDE SEQUENCE</scope>
</reference>
<dbReference type="EMBL" id="MLJW01000160">
    <property type="protein sequence ID" value="OIQ95790.1"/>
    <property type="molecule type" value="Genomic_DNA"/>
</dbReference>
<dbReference type="InterPro" id="IPR018959">
    <property type="entry name" value="DUF1989"/>
</dbReference>
<sequence>MTTSAGTFGAAVCGTCDNGAPLGRNPTADHPIAPGGIPNAGTTYAVPARQGRAIRVRRGQTLRIINPHGAQVGDAWALNAGDLGEYLSMPHTRAATDHLIPRVGDVLVSNRRRPMLRFAADTSPGVHDTQMAACDLYRYRGLGVDGYHDNCADNFRMALQALGLRVQDVPAPLNLWMNIPFQPDGSVAWLPPVSKPGDHVAFTACMDLIVVLSACPQDIIAINNRKPMELHVQVFDADLGVALSEERARPI</sequence>
<comment type="caution">
    <text evidence="2">The sequence shown here is derived from an EMBL/GenBank/DDBJ whole genome shotgun (WGS) entry which is preliminary data.</text>
</comment>
<dbReference type="PANTHER" id="PTHR31527:SF0">
    <property type="entry name" value="RE64534P"/>
    <property type="match status" value="1"/>
</dbReference>